<protein>
    <submittedName>
        <fullName evidence="1">Uncharacterized protein</fullName>
    </submittedName>
</protein>
<evidence type="ECO:0000313" key="1">
    <source>
        <dbReference type="EMBL" id="QDU09244.1"/>
    </source>
</evidence>
<reference evidence="1 2" key="1">
    <citation type="submission" date="2019-03" db="EMBL/GenBank/DDBJ databases">
        <title>Deep-cultivation of Planctomycetes and their phenomic and genomic characterization uncovers novel biology.</title>
        <authorList>
            <person name="Wiegand S."/>
            <person name="Jogler M."/>
            <person name="Boedeker C."/>
            <person name="Pinto D."/>
            <person name="Vollmers J."/>
            <person name="Rivas-Marin E."/>
            <person name="Kohn T."/>
            <person name="Peeters S.H."/>
            <person name="Heuer A."/>
            <person name="Rast P."/>
            <person name="Oberbeckmann S."/>
            <person name="Bunk B."/>
            <person name="Jeske O."/>
            <person name="Meyerdierks A."/>
            <person name="Storesund J.E."/>
            <person name="Kallscheuer N."/>
            <person name="Luecker S."/>
            <person name="Lage O.M."/>
            <person name="Pohl T."/>
            <person name="Merkel B.J."/>
            <person name="Hornburger P."/>
            <person name="Mueller R.-W."/>
            <person name="Bruemmer F."/>
            <person name="Labrenz M."/>
            <person name="Spormann A.M."/>
            <person name="Op den Camp H."/>
            <person name="Overmann J."/>
            <person name="Amann R."/>
            <person name="Jetten M.S.M."/>
            <person name="Mascher T."/>
            <person name="Medema M.H."/>
            <person name="Devos D.P."/>
            <person name="Kaster A.-K."/>
            <person name="Ovreas L."/>
            <person name="Rohde M."/>
            <person name="Galperin M.Y."/>
            <person name="Jogler C."/>
        </authorList>
    </citation>
    <scope>NUCLEOTIDE SEQUENCE [LARGE SCALE GENOMIC DNA]</scope>
    <source>
        <strain evidence="1 2">V202</strain>
    </source>
</reference>
<evidence type="ECO:0000313" key="2">
    <source>
        <dbReference type="Proteomes" id="UP000318384"/>
    </source>
</evidence>
<proteinExistence type="predicted"/>
<name>A0A517WVH7_9PLAN</name>
<keyword evidence="2" id="KW-1185">Reference proteome</keyword>
<dbReference type="EMBL" id="CP037422">
    <property type="protein sequence ID" value="QDU09244.1"/>
    <property type="molecule type" value="Genomic_DNA"/>
</dbReference>
<dbReference type="AlphaFoldDB" id="A0A517WVH7"/>
<dbReference type="Proteomes" id="UP000318384">
    <property type="component" value="Chromosome"/>
</dbReference>
<accession>A0A517WVH7</accession>
<organism evidence="1 2">
    <name type="scientific">Gimesia aquarii</name>
    <dbReference type="NCBI Taxonomy" id="2527964"/>
    <lineage>
        <taxon>Bacteria</taxon>
        <taxon>Pseudomonadati</taxon>
        <taxon>Planctomycetota</taxon>
        <taxon>Planctomycetia</taxon>
        <taxon>Planctomycetales</taxon>
        <taxon>Planctomycetaceae</taxon>
        <taxon>Gimesia</taxon>
    </lineage>
</organism>
<gene>
    <name evidence="1" type="ORF">V202x_26170</name>
</gene>
<sequence>MCLSIREFDINVKKKSEIKILCVHKSPESEDLNVVINLLSGPTPCPTMKMKLKDEDSENEWEVTGYGMIPIESLNADPPVLVIGLKTTSNSKQLLTAGQHLVEVR</sequence>
<dbReference type="RefSeq" id="WP_145175143.1">
    <property type="nucleotide sequence ID" value="NZ_CP037422.1"/>
</dbReference>